<comment type="caution">
    <text evidence="2">The sequence shown here is derived from an EMBL/GenBank/DDBJ whole genome shotgun (WGS) entry which is preliminary data.</text>
</comment>
<dbReference type="AlphaFoldDB" id="A0A2U1TAN0"/>
<proteinExistence type="predicted"/>
<organism evidence="2 3">
    <name type="scientific">Mycetocola zhujimingii</name>
    <dbReference type="NCBI Taxonomy" id="2079792"/>
    <lineage>
        <taxon>Bacteria</taxon>
        <taxon>Bacillati</taxon>
        <taxon>Actinomycetota</taxon>
        <taxon>Actinomycetes</taxon>
        <taxon>Micrococcales</taxon>
        <taxon>Microbacteriaceae</taxon>
        <taxon>Mycetocola</taxon>
    </lineage>
</organism>
<keyword evidence="1" id="KW-0812">Transmembrane</keyword>
<reference evidence="3" key="1">
    <citation type="submission" date="2018-04" db="EMBL/GenBank/DDBJ databases">
        <authorList>
            <person name="Liu S."/>
            <person name="Wang Z."/>
            <person name="Li J."/>
        </authorList>
    </citation>
    <scope>NUCLEOTIDE SEQUENCE [LARGE SCALE GENOMIC DNA]</scope>
    <source>
        <strain evidence="3">622</strain>
    </source>
</reference>
<keyword evidence="3" id="KW-1185">Reference proteome</keyword>
<dbReference type="EMBL" id="QEFB01000018">
    <property type="protein sequence ID" value="PWC04657.1"/>
    <property type="molecule type" value="Genomic_DNA"/>
</dbReference>
<accession>A0A2U1TAN0</accession>
<dbReference type="Proteomes" id="UP000244962">
    <property type="component" value="Unassembled WGS sequence"/>
</dbReference>
<sequence length="74" mass="7694">MLTGLICFGGGLLLVASAVVFVLVQLVESNPVALIPGILVALIGIAVNFTGLVLIYRAITGTTPKDRSERDDTP</sequence>
<dbReference type="KEGG" id="myl:C3E77_01475"/>
<name>A0A2U1TAN0_9MICO</name>
<keyword evidence="1" id="KW-1133">Transmembrane helix</keyword>
<evidence type="ECO:0000256" key="1">
    <source>
        <dbReference type="SAM" id="Phobius"/>
    </source>
</evidence>
<gene>
    <name evidence="2" type="ORF">DF223_14540</name>
</gene>
<evidence type="ECO:0000313" key="2">
    <source>
        <dbReference type="EMBL" id="PWC04657.1"/>
    </source>
</evidence>
<feature type="transmembrane region" description="Helical" evidence="1">
    <location>
        <begin position="34"/>
        <end position="59"/>
    </location>
</feature>
<evidence type="ECO:0000313" key="3">
    <source>
        <dbReference type="Proteomes" id="UP000244962"/>
    </source>
</evidence>
<keyword evidence="1" id="KW-0472">Membrane</keyword>
<evidence type="ECO:0008006" key="4">
    <source>
        <dbReference type="Google" id="ProtNLM"/>
    </source>
</evidence>
<protein>
    <recommendedName>
        <fullName evidence="4">Sodium:proton antiporter</fullName>
    </recommendedName>
</protein>